<dbReference type="InterPro" id="IPR002514">
    <property type="entry name" value="Transposase_8"/>
</dbReference>
<accession>A0A158KJU9</accession>
<evidence type="ECO:0000313" key="1">
    <source>
        <dbReference type="EMBL" id="SAL81422.1"/>
    </source>
</evidence>
<name>A0A158KJU9_9BURK</name>
<dbReference type="InterPro" id="IPR009057">
    <property type="entry name" value="Homeodomain-like_sf"/>
</dbReference>
<comment type="caution">
    <text evidence="1">The sequence shown here is derived from an EMBL/GenBank/DDBJ whole genome shotgun (WGS) entry which is preliminary data.</text>
</comment>
<dbReference type="GO" id="GO:0004803">
    <property type="term" value="F:transposase activity"/>
    <property type="evidence" value="ECO:0007669"/>
    <property type="project" value="InterPro"/>
</dbReference>
<dbReference type="GO" id="GO:0006313">
    <property type="term" value="P:DNA transposition"/>
    <property type="evidence" value="ECO:0007669"/>
    <property type="project" value="InterPro"/>
</dbReference>
<dbReference type="SUPFAM" id="SSF46689">
    <property type="entry name" value="Homeodomain-like"/>
    <property type="match status" value="1"/>
</dbReference>
<evidence type="ECO:0000313" key="2">
    <source>
        <dbReference type="Proteomes" id="UP000054717"/>
    </source>
</evidence>
<dbReference type="InterPro" id="IPR036388">
    <property type="entry name" value="WH-like_DNA-bd_sf"/>
</dbReference>
<protein>
    <submittedName>
        <fullName evidence="1">Transposase</fullName>
    </submittedName>
</protein>
<gene>
    <name evidence="1" type="ORF">AWB66_06419</name>
</gene>
<dbReference type="EMBL" id="FCNZ02000125">
    <property type="protein sequence ID" value="SAL81422.1"/>
    <property type="molecule type" value="Genomic_DNA"/>
</dbReference>
<dbReference type="Gene3D" id="1.10.10.10">
    <property type="entry name" value="Winged helix-like DNA-binding domain superfamily/Winged helix DNA-binding domain"/>
    <property type="match status" value="1"/>
</dbReference>
<dbReference type="STRING" id="326475.AWB66_06419"/>
<dbReference type="AlphaFoldDB" id="A0A158KJU9"/>
<proteinExistence type="predicted"/>
<sequence>MENASKVKKPTGARYSDEVRERAVRMVLEHQHEYETQGAAMRSIASKMGMSRETLRNWVNQAERDRGQRAGSTTTDLARLKELERENRELRTANEILRKASAYFAQAELDRRPKS</sequence>
<organism evidence="1 2">
    <name type="scientific">Caballeronia telluris</name>
    <dbReference type="NCBI Taxonomy" id="326475"/>
    <lineage>
        <taxon>Bacteria</taxon>
        <taxon>Pseudomonadati</taxon>
        <taxon>Pseudomonadota</taxon>
        <taxon>Betaproteobacteria</taxon>
        <taxon>Burkholderiales</taxon>
        <taxon>Burkholderiaceae</taxon>
        <taxon>Caballeronia</taxon>
    </lineage>
</organism>
<reference evidence="1" key="1">
    <citation type="submission" date="2016-01" db="EMBL/GenBank/DDBJ databases">
        <authorList>
            <person name="Peeters Charlotte."/>
        </authorList>
    </citation>
    <scope>NUCLEOTIDE SEQUENCE</scope>
    <source>
        <strain evidence="1">LMG 22936</strain>
    </source>
</reference>
<dbReference type="GO" id="GO:0003677">
    <property type="term" value="F:DNA binding"/>
    <property type="evidence" value="ECO:0007669"/>
    <property type="project" value="InterPro"/>
</dbReference>
<dbReference type="Proteomes" id="UP000054717">
    <property type="component" value="Unassembled WGS sequence"/>
</dbReference>
<keyword evidence="2" id="KW-1185">Reference proteome</keyword>
<dbReference type="Pfam" id="PF01527">
    <property type="entry name" value="HTH_Tnp_1"/>
    <property type="match status" value="1"/>
</dbReference>